<sequence length="335" mass="38070">MLAVSFFSCCIDARNFHSKLLSMTFSHEDWQQLQHLRAQFLDRRAGHLDYWTTPRVLELYEHTFAQRIAWKWQHVLAELLQLRWQPPALPLLDWGCGTGIAARTFLRYFHSSSVTLYDRSTLALKFSQEKIRSEFPHITLLPFDERTSFCGIVLLSHIITELSDSALDTLLTQLRSAAAILWVESGDRYASRKLIEVREALRTSFHIVAPCTHQGACGLLLPEHRAHWCHHFAKPPQEAFTQARWADFKAHLGIDLSDLPLSYLVLDKHPIHALSSDTARLIGRARLYKGYALLLACSAHALGRVSPYGSQVSRGLSADEKAGISYTFFYAKPAA</sequence>
<dbReference type="GO" id="GO:0008168">
    <property type="term" value="F:methyltransferase activity"/>
    <property type="evidence" value="ECO:0007669"/>
    <property type="project" value="UniProtKB-KW"/>
</dbReference>
<dbReference type="InterPro" id="IPR029063">
    <property type="entry name" value="SAM-dependent_MTases_sf"/>
</dbReference>
<dbReference type="GO" id="GO:0051536">
    <property type="term" value="F:iron-sulfur cluster binding"/>
    <property type="evidence" value="ECO:0007669"/>
    <property type="project" value="UniProtKB-KW"/>
</dbReference>
<keyword evidence="5" id="KW-0489">Methyltransferase</keyword>
<dbReference type="GO" id="GO:0006412">
    <property type="term" value="P:translation"/>
    <property type="evidence" value="ECO:0007669"/>
    <property type="project" value="InterPro"/>
</dbReference>
<evidence type="ECO:0000313" key="5">
    <source>
        <dbReference type="EMBL" id="RFM25201.1"/>
    </source>
</evidence>
<dbReference type="Proteomes" id="UP000266389">
    <property type="component" value="Unassembled WGS sequence"/>
</dbReference>
<organism evidence="5 6">
    <name type="scientific">Candidatus Thermochlorobacter aerophilus</name>
    <dbReference type="NCBI Taxonomy" id="1868324"/>
    <lineage>
        <taxon>Bacteria</taxon>
        <taxon>Pseudomonadati</taxon>
        <taxon>Chlorobiota</taxon>
        <taxon>Chlorobiia</taxon>
        <taxon>Chlorobiales</taxon>
        <taxon>Candidatus Thermochlorobacteriaceae</taxon>
        <taxon>Candidatus Thermochlorobacter</taxon>
    </lineage>
</organism>
<evidence type="ECO:0000256" key="4">
    <source>
        <dbReference type="ARBA" id="ARBA00023014"/>
    </source>
</evidence>
<accession>A0A395M3E7</accession>
<evidence type="ECO:0000256" key="3">
    <source>
        <dbReference type="ARBA" id="ARBA00023004"/>
    </source>
</evidence>
<evidence type="ECO:0000256" key="1">
    <source>
        <dbReference type="ARBA" id="ARBA00022723"/>
    </source>
</evidence>
<keyword evidence="4" id="KW-0411">Iron-sulfur</keyword>
<dbReference type="AlphaFoldDB" id="A0A395M3E7"/>
<dbReference type="EMBL" id="PHFL01000008">
    <property type="protein sequence ID" value="RFM25201.1"/>
    <property type="molecule type" value="Genomic_DNA"/>
</dbReference>
<dbReference type="SUPFAM" id="SSF53335">
    <property type="entry name" value="S-adenosyl-L-methionine-dependent methyltransferases"/>
    <property type="match status" value="1"/>
</dbReference>
<proteinExistence type="predicted"/>
<protein>
    <submittedName>
        <fullName evidence="5">Methyltransferase</fullName>
    </submittedName>
</protein>
<name>A0A395M3E7_9BACT</name>
<keyword evidence="1" id="KW-0479">Metal-binding</keyword>
<dbReference type="Gene3D" id="3.40.50.150">
    <property type="entry name" value="Vaccinia Virus protein VP39"/>
    <property type="match status" value="1"/>
</dbReference>
<dbReference type="GO" id="GO:0032259">
    <property type="term" value="P:methylation"/>
    <property type="evidence" value="ECO:0007669"/>
    <property type="project" value="UniProtKB-KW"/>
</dbReference>
<keyword evidence="5" id="KW-0808">Transferase</keyword>
<dbReference type="GO" id="GO:0046872">
    <property type="term" value="F:metal ion binding"/>
    <property type="evidence" value="ECO:0007669"/>
    <property type="project" value="UniProtKB-KW"/>
</dbReference>
<dbReference type="InterPro" id="IPR015324">
    <property type="entry name" value="Ribosomal_Rsm22-like"/>
</dbReference>
<gene>
    <name evidence="5" type="ORF">D0433_02100</name>
</gene>
<keyword evidence="2" id="KW-0809">Transit peptide</keyword>
<evidence type="ECO:0000256" key="2">
    <source>
        <dbReference type="ARBA" id="ARBA00022946"/>
    </source>
</evidence>
<evidence type="ECO:0000313" key="6">
    <source>
        <dbReference type="Proteomes" id="UP000266389"/>
    </source>
</evidence>
<comment type="caution">
    <text evidence="5">The sequence shown here is derived from an EMBL/GenBank/DDBJ whole genome shotgun (WGS) entry which is preliminary data.</text>
</comment>
<reference evidence="5 6" key="1">
    <citation type="journal article" date="2011" name="ISME J.">
        <title>Community ecology of hot spring cyanobacterial mats: predominant populations and their functional potential.</title>
        <authorList>
            <person name="Klatt C.G."/>
            <person name="Wood J.M."/>
            <person name="Rusch D.B."/>
            <person name="Bateson M.M."/>
            <person name="Hamamura N."/>
            <person name="Heidelberg J.F."/>
            <person name="Grossman A.R."/>
            <person name="Bhaya D."/>
            <person name="Cohan F.M."/>
            <person name="Kuhl M."/>
            <person name="Bryant D.A."/>
            <person name="Ward D.M."/>
        </authorList>
    </citation>
    <scope>NUCLEOTIDE SEQUENCE [LARGE SCALE GENOMIC DNA]</scope>
    <source>
        <strain evidence="5">OS</strain>
    </source>
</reference>
<dbReference type="Pfam" id="PF09243">
    <property type="entry name" value="Rsm22"/>
    <property type="match status" value="1"/>
</dbReference>
<keyword evidence="3" id="KW-0408">Iron</keyword>